<dbReference type="CDD" id="cd02513">
    <property type="entry name" value="CMP-NeuAc_Synthase"/>
    <property type="match status" value="1"/>
</dbReference>
<keyword evidence="1" id="KW-0808">Transferase</keyword>
<dbReference type="EC" id="2.7.7.81" evidence="1"/>
<organism evidence="1 2">
    <name type="scientific">Chitiniphilus eburneus</name>
    <dbReference type="NCBI Taxonomy" id="2571148"/>
    <lineage>
        <taxon>Bacteria</taxon>
        <taxon>Pseudomonadati</taxon>
        <taxon>Pseudomonadota</taxon>
        <taxon>Betaproteobacteria</taxon>
        <taxon>Neisseriales</taxon>
        <taxon>Chitinibacteraceae</taxon>
        <taxon>Chitiniphilus</taxon>
    </lineage>
</organism>
<dbReference type="PANTHER" id="PTHR21485">
    <property type="entry name" value="HAD SUPERFAMILY MEMBERS CMAS AND KDSC"/>
    <property type="match status" value="1"/>
</dbReference>
<dbReference type="SUPFAM" id="SSF53448">
    <property type="entry name" value="Nucleotide-diphospho-sugar transferases"/>
    <property type="match status" value="1"/>
</dbReference>
<dbReference type="AlphaFoldDB" id="A0A4U0Q7T1"/>
<dbReference type="Gene3D" id="3.90.550.10">
    <property type="entry name" value="Spore Coat Polysaccharide Biosynthesis Protein SpsA, Chain A"/>
    <property type="match status" value="1"/>
</dbReference>
<name>A0A4U0Q7T1_9NEIS</name>
<gene>
    <name evidence="1" type="primary">pseF</name>
    <name evidence="1" type="ORF">FAZ21_02835</name>
</gene>
<dbReference type="Pfam" id="PF02348">
    <property type="entry name" value="CTP_transf_3"/>
    <property type="match status" value="1"/>
</dbReference>
<dbReference type="RefSeq" id="WP_136771773.1">
    <property type="nucleotide sequence ID" value="NZ_CP156074.1"/>
</dbReference>
<reference evidence="1 2" key="1">
    <citation type="submission" date="2019-04" db="EMBL/GenBank/DDBJ databases">
        <title>Chitiniphilus eburnea sp. nov., a novel chitinolytic bacterium isolated from aquaculture sludge.</title>
        <authorList>
            <person name="Sheng M."/>
        </authorList>
    </citation>
    <scope>NUCLEOTIDE SEQUENCE [LARGE SCALE GENOMIC DNA]</scope>
    <source>
        <strain evidence="1 2">HX-2-15</strain>
    </source>
</reference>
<dbReference type="InterPro" id="IPR050793">
    <property type="entry name" value="CMP-NeuNAc_synthase"/>
</dbReference>
<dbReference type="InterPro" id="IPR020039">
    <property type="entry name" value="PseF"/>
</dbReference>
<evidence type="ECO:0000313" key="2">
    <source>
        <dbReference type="Proteomes" id="UP000310016"/>
    </source>
</evidence>
<dbReference type="Proteomes" id="UP000310016">
    <property type="component" value="Unassembled WGS sequence"/>
</dbReference>
<dbReference type="InterPro" id="IPR003329">
    <property type="entry name" value="Cytidylyl_trans"/>
</dbReference>
<accession>A0A4U0Q7T1</accession>
<comment type="caution">
    <text evidence="1">The sequence shown here is derived from an EMBL/GenBank/DDBJ whole genome shotgun (WGS) entry which is preliminary data.</text>
</comment>
<proteinExistence type="predicted"/>
<sequence>MTPVPLPERLALIPARGGSKRIPHKNIRDFCGKPILAYSIAAAFESGLFTEVMVSTDDERIAQLAREHGALVPFMRSRENANDFAGLMDVLREVLGAYRAQGREFREVCCLLPTAPLVTPLRLREAHEVFQREDFDAVFPAVRFGYPIERALRCGGDGRVHMLQPEHYASRSQDLPPALHDAGQFYWLHPERCLAAGRIFTENSGAVEIPELEAQDIDTETDWALAELKYRLRRGG</sequence>
<keyword evidence="1" id="KW-0548">Nucleotidyltransferase</keyword>
<protein>
    <submittedName>
        <fullName evidence="1">Pseudaminic acid cytidylyltransferase</fullName>
        <ecNumber evidence="1">2.7.7.81</ecNumber>
    </submittedName>
</protein>
<dbReference type="InterPro" id="IPR029044">
    <property type="entry name" value="Nucleotide-diphossugar_trans"/>
</dbReference>
<dbReference type="EMBL" id="SUMF01000002">
    <property type="protein sequence ID" value="TJZ77297.1"/>
    <property type="molecule type" value="Genomic_DNA"/>
</dbReference>
<dbReference type="NCBIfam" id="TIGR03584">
    <property type="entry name" value="PseF"/>
    <property type="match status" value="1"/>
</dbReference>
<dbReference type="PANTHER" id="PTHR21485:SF6">
    <property type="entry name" value="N-ACYLNEURAMINATE CYTIDYLYLTRANSFERASE-RELATED"/>
    <property type="match status" value="1"/>
</dbReference>
<dbReference type="GO" id="GO:0008781">
    <property type="term" value="F:N-acylneuraminate cytidylyltransferase activity"/>
    <property type="evidence" value="ECO:0007669"/>
    <property type="project" value="TreeGrafter"/>
</dbReference>
<keyword evidence="2" id="KW-1185">Reference proteome</keyword>
<dbReference type="OrthoDB" id="9805604at2"/>
<evidence type="ECO:0000313" key="1">
    <source>
        <dbReference type="EMBL" id="TJZ77297.1"/>
    </source>
</evidence>